<dbReference type="Proteomes" id="UP001166286">
    <property type="component" value="Unassembled WGS sequence"/>
</dbReference>
<feature type="coiled-coil region" evidence="1">
    <location>
        <begin position="46"/>
        <end position="126"/>
    </location>
</feature>
<keyword evidence="1" id="KW-0175">Coiled coil</keyword>
<proteinExistence type="predicted"/>
<feature type="region of interest" description="Disordered" evidence="2">
    <location>
        <begin position="400"/>
        <end position="422"/>
    </location>
</feature>
<organism evidence="3 4">
    <name type="scientific">Cladonia borealis</name>
    <dbReference type="NCBI Taxonomy" id="184061"/>
    <lineage>
        <taxon>Eukaryota</taxon>
        <taxon>Fungi</taxon>
        <taxon>Dikarya</taxon>
        <taxon>Ascomycota</taxon>
        <taxon>Pezizomycotina</taxon>
        <taxon>Lecanoromycetes</taxon>
        <taxon>OSLEUM clade</taxon>
        <taxon>Lecanoromycetidae</taxon>
        <taxon>Lecanorales</taxon>
        <taxon>Lecanorineae</taxon>
        <taxon>Cladoniaceae</taxon>
        <taxon>Cladonia</taxon>
    </lineage>
</organism>
<accession>A0AA39R2B8</accession>
<comment type="caution">
    <text evidence="3">The sequence shown here is derived from an EMBL/GenBank/DDBJ whole genome shotgun (WGS) entry which is preliminary data.</text>
</comment>
<reference evidence="3" key="1">
    <citation type="submission" date="2023-03" db="EMBL/GenBank/DDBJ databases">
        <title>Complete genome of Cladonia borealis.</title>
        <authorList>
            <person name="Park H."/>
        </authorList>
    </citation>
    <scope>NUCLEOTIDE SEQUENCE</scope>
    <source>
        <strain evidence="3">ANT050790</strain>
    </source>
</reference>
<evidence type="ECO:0000313" key="4">
    <source>
        <dbReference type="Proteomes" id="UP001166286"/>
    </source>
</evidence>
<evidence type="ECO:0000313" key="3">
    <source>
        <dbReference type="EMBL" id="KAK0512136.1"/>
    </source>
</evidence>
<keyword evidence="4" id="KW-1185">Reference proteome</keyword>
<sequence>MTNNRNDKDTKAAIPAPYNLAIAHPRTQGKQVNHSHVQLDRDPRTNEQLLEDLREKEGQLNDLATKNEQCISFLEQVQTKFTAKEQELKEITDKSLANASQKNREIDEIRQMWKQAAKELEKYQAQDKVVDQVTDPEVTEKARQIQYNVRNFAYQHFGGELNTGNSVQNSVQISRLYLQKCLQIPPDFVEACIKSPVKCPMLVGACVWDFLLKDIFEKYWWAGTKVHRGMVDLTEILSKPCRSDDLAEWSEAKRKYQMWKANTSTLLVNALKLDREEGQDMSGTLKERAQDLCAQLAPLTKSKYRRFTAQIFDIIREALDLDQLLSKQVADIFWTVGADGPKSFNEASMELQQAEKRAVDGQQVQLVVAPGLIKKGRSTGEDYEMTNILLRITVSCEPITTHNPGESHTPPSPKSQKPSRFTWITEPLKSLRHDSPPRVRDFL</sequence>
<evidence type="ECO:0000256" key="1">
    <source>
        <dbReference type="SAM" id="Coils"/>
    </source>
</evidence>
<dbReference type="EMBL" id="JAFEKC020000011">
    <property type="protein sequence ID" value="KAK0512136.1"/>
    <property type="molecule type" value="Genomic_DNA"/>
</dbReference>
<protein>
    <submittedName>
        <fullName evidence="3">Uncharacterized protein</fullName>
    </submittedName>
</protein>
<name>A0AA39R2B8_9LECA</name>
<dbReference type="AlphaFoldDB" id="A0AA39R2B8"/>
<gene>
    <name evidence="3" type="ORF">JMJ35_005264</name>
</gene>
<evidence type="ECO:0000256" key="2">
    <source>
        <dbReference type="SAM" id="MobiDB-lite"/>
    </source>
</evidence>